<dbReference type="RefSeq" id="WP_345218298.1">
    <property type="nucleotide sequence ID" value="NZ_BAAAXE010000001.1"/>
</dbReference>
<evidence type="ECO:0000259" key="2">
    <source>
        <dbReference type="Pfam" id="PF00975"/>
    </source>
</evidence>
<dbReference type="InterPro" id="IPR001031">
    <property type="entry name" value="Thioesterase"/>
</dbReference>
<name>A0ABV5PLG7_STRCM</name>
<comment type="similarity">
    <text evidence="1">Belongs to the thioesterase family.</text>
</comment>
<dbReference type="PANTHER" id="PTHR11487:SF0">
    <property type="entry name" value="S-ACYL FATTY ACID SYNTHASE THIOESTERASE, MEDIUM CHAIN"/>
    <property type="match status" value="1"/>
</dbReference>
<organism evidence="3 4">
    <name type="scientific">Streptomyces cremeus</name>
    <dbReference type="NCBI Taxonomy" id="66881"/>
    <lineage>
        <taxon>Bacteria</taxon>
        <taxon>Bacillati</taxon>
        <taxon>Actinomycetota</taxon>
        <taxon>Actinomycetes</taxon>
        <taxon>Kitasatosporales</taxon>
        <taxon>Streptomycetaceae</taxon>
        <taxon>Streptomyces</taxon>
    </lineage>
</organism>
<evidence type="ECO:0000256" key="1">
    <source>
        <dbReference type="ARBA" id="ARBA00007169"/>
    </source>
</evidence>
<dbReference type="InterPro" id="IPR012223">
    <property type="entry name" value="TEII"/>
</dbReference>
<dbReference type="SUPFAM" id="SSF53474">
    <property type="entry name" value="alpha/beta-Hydrolases"/>
    <property type="match status" value="1"/>
</dbReference>
<dbReference type="Pfam" id="PF00975">
    <property type="entry name" value="Thioesterase"/>
    <property type="match status" value="1"/>
</dbReference>
<keyword evidence="4" id="KW-1185">Reference proteome</keyword>
<protein>
    <submittedName>
        <fullName evidence="3">Thioesterase II family protein</fullName>
    </submittedName>
</protein>
<gene>
    <name evidence="3" type="ORF">ACFFTU_29355</name>
</gene>
<reference evidence="3 4" key="1">
    <citation type="submission" date="2024-09" db="EMBL/GenBank/DDBJ databases">
        <authorList>
            <person name="Sun Q."/>
            <person name="Mori K."/>
        </authorList>
    </citation>
    <scope>NUCLEOTIDE SEQUENCE [LARGE SCALE GENOMIC DNA]</scope>
    <source>
        <strain evidence="3 4">JCM 4362</strain>
    </source>
</reference>
<accession>A0ABV5PLG7</accession>
<sequence length="258" mass="27620">MPVSTNPWIARLRPASSGGLRLICFAHAGGGAATFRGFAQDLPEDIDLCVVRLPGRESRLREPPVRKMGELVGLLGDALEELLDVPYGLFGYCSGALTGFELARYLRDTGLRPPAALFACACPSPALVLRGSGVHELSKPDLADHLAALGIVPDTILNTPGLLDMFEPSVRADYEVYETGEYVEAAVLDLPVSVFGATEDPSTTVPTLLGWREETSQDFSLRLFPGDHGFFDKDRRVLTAAVAAELRSAAARVPGAAR</sequence>
<dbReference type="Proteomes" id="UP001589718">
    <property type="component" value="Unassembled WGS sequence"/>
</dbReference>
<dbReference type="EMBL" id="JBHMCR010000019">
    <property type="protein sequence ID" value="MFB9524058.1"/>
    <property type="molecule type" value="Genomic_DNA"/>
</dbReference>
<proteinExistence type="inferred from homology"/>
<dbReference type="InterPro" id="IPR029058">
    <property type="entry name" value="AB_hydrolase_fold"/>
</dbReference>
<evidence type="ECO:0000313" key="4">
    <source>
        <dbReference type="Proteomes" id="UP001589718"/>
    </source>
</evidence>
<feature type="domain" description="Thioesterase" evidence="2">
    <location>
        <begin position="21"/>
        <end position="231"/>
    </location>
</feature>
<dbReference type="PANTHER" id="PTHR11487">
    <property type="entry name" value="THIOESTERASE"/>
    <property type="match status" value="1"/>
</dbReference>
<evidence type="ECO:0000313" key="3">
    <source>
        <dbReference type="EMBL" id="MFB9524058.1"/>
    </source>
</evidence>
<dbReference type="Gene3D" id="3.40.50.1820">
    <property type="entry name" value="alpha/beta hydrolase"/>
    <property type="match status" value="1"/>
</dbReference>
<comment type="caution">
    <text evidence="3">The sequence shown here is derived from an EMBL/GenBank/DDBJ whole genome shotgun (WGS) entry which is preliminary data.</text>
</comment>